<dbReference type="Proteomes" id="UP000241986">
    <property type="component" value="Unassembled WGS sequence"/>
</dbReference>
<reference evidence="1 2" key="1">
    <citation type="submission" date="2018-03" db="EMBL/GenBank/DDBJ databases">
        <title>Aeromonas veronii whole genome sequencing and analysis.</title>
        <authorList>
            <person name="Xie H."/>
            <person name="Liu T."/>
            <person name="Wang K."/>
        </authorList>
    </citation>
    <scope>NUCLEOTIDE SEQUENCE [LARGE SCALE GENOMIC DNA]</scope>
    <source>
        <strain evidence="1 2">XH.VA.1</strain>
    </source>
</reference>
<comment type="caution">
    <text evidence="1">The sequence shown here is derived from an EMBL/GenBank/DDBJ whole genome shotgun (WGS) entry which is preliminary data.</text>
</comment>
<protein>
    <submittedName>
        <fullName evidence="1">Uncharacterized protein</fullName>
    </submittedName>
</protein>
<name>A0A2T4MZP5_AERVE</name>
<accession>A0A2T4MZP5</accession>
<sequence length="184" mass="22111">MSLLDKKYILTSISGNTDVIHNMREFIKDFGLRRFAVDFGFAFDEHKPSLSYYGTQREYEKSDEYLYKKEYSSKYILDFFYSGEAVDPIDIAIEFLNENPDYFASKCKLYSFGTAFYKRSAHKRRRHYRRVAIGLHTKLVERERALEFGFKMGRPCGIGEIYEDDYFADKKDRNWKKFRKQQYK</sequence>
<evidence type="ECO:0000313" key="1">
    <source>
        <dbReference type="EMBL" id="PTH80042.1"/>
    </source>
</evidence>
<dbReference type="AlphaFoldDB" id="A0A2T4MZP5"/>
<dbReference type="EMBL" id="PZKL01000037">
    <property type="protein sequence ID" value="PTH80042.1"/>
    <property type="molecule type" value="Genomic_DNA"/>
</dbReference>
<organism evidence="1 2">
    <name type="scientific">Aeromonas veronii</name>
    <dbReference type="NCBI Taxonomy" id="654"/>
    <lineage>
        <taxon>Bacteria</taxon>
        <taxon>Pseudomonadati</taxon>
        <taxon>Pseudomonadota</taxon>
        <taxon>Gammaproteobacteria</taxon>
        <taxon>Aeromonadales</taxon>
        <taxon>Aeromonadaceae</taxon>
        <taxon>Aeromonas</taxon>
    </lineage>
</organism>
<proteinExistence type="predicted"/>
<dbReference type="RefSeq" id="WP_107683925.1">
    <property type="nucleotide sequence ID" value="NZ_PZKL01000037.1"/>
</dbReference>
<evidence type="ECO:0000313" key="2">
    <source>
        <dbReference type="Proteomes" id="UP000241986"/>
    </source>
</evidence>
<gene>
    <name evidence="1" type="ORF">DAA48_15875</name>
</gene>